<protein>
    <submittedName>
        <fullName evidence="1">Uncharacterized protein</fullName>
    </submittedName>
</protein>
<name>A0A558BS00_9BACT</name>
<accession>A0A558BS00</accession>
<evidence type="ECO:0000313" key="1">
    <source>
        <dbReference type="EMBL" id="TVT39297.1"/>
    </source>
</evidence>
<organism evidence="1 2">
    <name type="scientific">Hymenobacter setariae</name>
    <dbReference type="NCBI Taxonomy" id="2594794"/>
    <lineage>
        <taxon>Bacteria</taxon>
        <taxon>Pseudomonadati</taxon>
        <taxon>Bacteroidota</taxon>
        <taxon>Cytophagia</taxon>
        <taxon>Cytophagales</taxon>
        <taxon>Hymenobacteraceae</taxon>
        <taxon>Hymenobacter</taxon>
    </lineage>
</organism>
<dbReference type="RefSeq" id="WP_144850013.1">
    <property type="nucleotide sequence ID" value="NZ_VMRJ01000004.1"/>
</dbReference>
<comment type="caution">
    <text evidence="1">The sequence shown here is derived from an EMBL/GenBank/DDBJ whole genome shotgun (WGS) entry which is preliminary data.</text>
</comment>
<dbReference type="Proteomes" id="UP000317624">
    <property type="component" value="Unassembled WGS sequence"/>
</dbReference>
<keyword evidence="2" id="KW-1185">Reference proteome</keyword>
<evidence type="ECO:0000313" key="2">
    <source>
        <dbReference type="Proteomes" id="UP000317624"/>
    </source>
</evidence>
<dbReference type="OrthoDB" id="286090at2"/>
<dbReference type="AlphaFoldDB" id="A0A558BS00"/>
<gene>
    <name evidence="1" type="ORF">FNT36_16715</name>
</gene>
<reference evidence="1 2" key="1">
    <citation type="submission" date="2019-07" db="EMBL/GenBank/DDBJ databases">
        <title>Hymenobacter sp. straun FUR1 Genome sequencing and assembly.</title>
        <authorList>
            <person name="Chhetri G."/>
        </authorList>
    </citation>
    <scope>NUCLEOTIDE SEQUENCE [LARGE SCALE GENOMIC DNA]</scope>
    <source>
        <strain evidence="1 2">Fur1</strain>
    </source>
</reference>
<sequence>MRKSSFYKRVTKYNPLFRNEQGHYLPDEWTAISDVGRAFAGQHLHLDEYLAVEARYVQAARLFLAGSVHVELESVEIHWLGNTDDSLQAVYQRVENGVRAFPLSDLGALVALALRECLWFRLVDDTRNKAVEFGYDYYMYLGFEVPDPECFQRIEQLPLFIE</sequence>
<dbReference type="EMBL" id="VMRJ01000004">
    <property type="protein sequence ID" value="TVT39297.1"/>
    <property type="molecule type" value="Genomic_DNA"/>
</dbReference>
<proteinExistence type="predicted"/>